<dbReference type="SMART" id="SM00028">
    <property type="entry name" value="TPR"/>
    <property type="match status" value="13"/>
</dbReference>
<feature type="repeat" description="TPR" evidence="12">
    <location>
        <begin position="396"/>
        <end position="429"/>
    </location>
</feature>
<dbReference type="Gene3D" id="3.40.50.11380">
    <property type="match status" value="1"/>
</dbReference>
<dbReference type="Pfam" id="PF13414">
    <property type="entry name" value="TPR_11"/>
    <property type="match status" value="2"/>
</dbReference>
<dbReference type="Pfam" id="PF13181">
    <property type="entry name" value="TPR_8"/>
    <property type="match status" value="1"/>
</dbReference>
<gene>
    <name evidence="15" type="ORF">KQP761_LOCUS1664</name>
</gene>
<dbReference type="UniPathway" id="UPA00378"/>
<evidence type="ECO:0000256" key="1">
    <source>
        <dbReference type="ARBA" id="ARBA00004123"/>
    </source>
</evidence>
<keyword evidence="7" id="KW-0328">Glycosyltransferase</keyword>
<evidence type="ECO:0000313" key="16">
    <source>
        <dbReference type="Proteomes" id="UP000663834"/>
    </source>
</evidence>
<evidence type="ECO:0000313" key="15">
    <source>
        <dbReference type="EMBL" id="CAF1238402.1"/>
    </source>
</evidence>
<evidence type="ECO:0000256" key="12">
    <source>
        <dbReference type="PROSITE-ProRule" id="PRU00339"/>
    </source>
</evidence>
<feature type="repeat" description="TPR" evidence="12">
    <location>
        <begin position="158"/>
        <end position="191"/>
    </location>
</feature>
<dbReference type="Pfam" id="PF13432">
    <property type="entry name" value="TPR_16"/>
    <property type="match status" value="1"/>
</dbReference>
<dbReference type="GO" id="GO:0006493">
    <property type="term" value="P:protein O-linked glycosylation"/>
    <property type="evidence" value="ECO:0007669"/>
    <property type="project" value="InterPro"/>
</dbReference>
<accession>A0A814Z0K1</accession>
<dbReference type="FunFam" id="3.40.50.11380:FF:000001">
    <property type="entry name" value="UDP-N-acetylglucosamine--peptide N-acetylglucosaminyltransferase 110 kDa subunit"/>
    <property type="match status" value="1"/>
</dbReference>
<dbReference type="InterPro" id="IPR037919">
    <property type="entry name" value="OGT"/>
</dbReference>
<dbReference type="Gene3D" id="3.30.720.150">
    <property type="match status" value="1"/>
</dbReference>
<dbReference type="GO" id="GO:0005634">
    <property type="term" value="C:nucleus"/>
    <property type="evidence" value="ECO:0007669"/>
    <property type="project" value="UniProtKB-SubCell"/>
</dbReference>
<feature type="repeat" description="TPR" evidence="12">
    <location>
        <begin position="294"/>
        <end position="327"/>
    </location>
</feature>
<feature type="repeat" description="TPR" evidence="12">
    <location>
        <begin position="260"/>
        <end position="293"/>
    </location>
</feature>
<keyword evidence="10 12" id="KW-0802">TPR repeat</keyword>
<name>A0A814Z0K1_9BILA</name>
<proteinExistence type="inferred from homology"/>
<feature type="compositionally biased region" description="Polar residues" evidence="13">
    <location>
        <begin position="1"/>
        <end position="13"/>
    </location>
</feature>
<feature type="repeat" description="TPR" evidence="12">
    <location>
        <begin position="124"/>
        <end position="157"/>
    </location>
</feature>
<dbReference type="InterPro" id="IPR019734">
    <property type="entry name" value="TPR_rpt"/>
</dbReference>
<dbReference type="InterPro" id="IPR013105">
    <property type="entry name" value="TPR_2"/>
</dbReference>
<dbReference type="AlphaFoldDB" id="A0A814Z0K1"/>
<feature type="domain" description="O-GlcNAc transferase C-terminal" evidence="14">
    <location>
        <begin position="511"/>
        <end position="1060"/>
    </location>
</feature>
<comment type="similarity">
    <text evidence="4">Belongs to the glycosyltransferase 41 family. O-GlcNAc transferase subfamily.</text>
</comment>
<evidence type="ECO:0000256" key="3">
    <source>
        <dbReference type="ARBA" id="ARBA00004922"/>
    </source>
</evidence>
<evidence type="ECO:0000256" key="7">
    <source>
        <dbReference type="ARBA" id="ARBA00022676"/>
    </source>
</evidence>
<organism evidence="15 16">
    <name type="scientific">Rotaria magnacalcarata</name>
    <dbReference type="NCBI Taxonomy" id="392030"/>
    <lineage>
        <taxon>Eukaryota</taxon>
        <taxon>Metazoa</taxon>
        <taxon>Spiralia</taxon>
        <taxon>Gnathifera</taxon>
        <taxon>Rotifera</taxon>
        <taxon>Eurotatoria</taxon>
        <taxon>Bdelloidea</taxon>
        <taxon>Philodinida</taxon>
        <taxon>Philodinidae</taxon>
        <taxon>Rotaria</taxon>
    </lineage>
</organism>
<feature type="compositionally biased region" description="Polar residues" evidence="13">
    <location>
        <begin position="21"/>
        <end position="39"/>
    </location>
</feature>
<dbReference type="GO" id="GO:0005737">
    <property type="term" value="C:cytoplasm"/>
    <property type="evidence" value="ECO:0007669"/>
    <property type="project" value="UniProtKB-SubCell"/>
</dbReference>
<evidence type="ECO:0000256" key="9">
    <source>
        <dbReference type="ARBA" id="ARBA00022737"/>
    </source>
</evidence>
<dbReference type="Pfam" id="PF14559">
    <property type="entry name" value="TPR_19"/>
    <property type="match status" value="1"/>
</dbReference>
<keyword evidence="9" id="KW-0677">Repeat</keyword>
<evidence type="ECO:0000256" key="6">
    <source>
        <dbReference type="ARBA" id="ARBA00022490"/>
    </source>
</evidence>
<feature type="repeat" description="TPR" evidence="12">
    <location>
        <begin position="464"/>
        <end position="497"/>
    </location>
</feature>
<evidence type="ECO:0000259" key="14">
    <source>
        <dbReference type="Pfam" id="PF13844"/>
    </source>
</evidence>
<feature type="region of interest" description="Disordered" evidence="13">
    <location>
        <begin position="1"/>
        <end position="49"/>
    </location>
</feature>
<dbReference type="PROSITE" id="PS50293">
    <property type="entry name" value="TPR_REGION"/>
    <property type="match status" value="4"/>
</dbReference>
<dbReference type="Pfam" id="PF13424">
    <property type="entry name" value="TPR_12"/>
    <property type="match status" value="1"/>
</dbReference>
<comment type="subcellular location">
    <subcellularLocation>
        <location evidence="2">Cytoplasm</location>
    </subcellularLocation>
    <subcellularLocation>
        <location evidence="1">Nucleus</location>
    </subcellularLocation>
</comment>
<dbReference type="PANTHER" id="PTHR44366">
    <property type="entry name" value="UDP-N-ACETYLGLUCOSAMINE--PEPTIDE N-ACETYLGLUCOSAMINYLTRANSFERASE 110 KDA SUBUNIT"/>
    <property type="match status" value="1"/>
</dbReference>
<dbReference type="Pfam" id="PF07719">
    <property type="entry name" value="TPR_2"/>
    <property type="match status" value="1"/>
</dbReference>
<feature type="repeat" description="TPR" evidence="12">
    <location>
        <begin position="192"/>
        <end position="225"/>
    </location>
</feature>
<dbReference type="PROSITE" id="PS50005">
    <property type="entry name" value="TPR"/>
    <property type="match status" value="11"/>
</dbReference>
<feature type="repeat" description="TPR" evidence="12">
    <location>
        <begin position="430"/>
        <end position="463"/>
    </location>
</feature>
<evidence type="ECO:0000256" key="10">
    <source>
        <dbReference type="ARBA" id="ARBA00022803"/>
    </source>
</evidence>
<dbReference type="Pfam" id="PF13844">
    <property type="entry name" value="Glyco_transf_41"/>
    <property type="match status" value="1"/>
</dbReference>
<dbReference type="Gene3D" id="1.25.40.10">
    <property type="entry name" value="Tetratricopeptide repeat domain"/>
    <property type="match status" value="2"/>
</dbReference>
<dbReference type="FunFam" id="1.25.40.10:FF:000013">
    <property type="entry name" value="UDP-N-acetylglucosamine--peptide N-acetylglucosaminyltransferase 110 kDa subunit"/>
    <property type="match status" value="1"/>
</dbReference>
<dbReference type="EMBL" id="CAJNOW010000111">
    <property type="protein sequence ID" value="CAF1238402.1"/>
    <property type="molecule type" value="Genomic_DNA"/>
</dbReference>
<dbReference type="GO" id="GO:0097363">
    <property type="term" value="F:protein O-acetylglucosaminyltransferase activity"/>
    <property type="evidence" value="ECO:0007669"/>
    <property type="project" value="UniProtKB-EC"/>
</dbReference>
<comment type="caution">
    <text evidence="15">The sequence shown here is derived from an EMBL/GenBank/DDBJ whole genome shotgun (WGS) entry which is preliminary data.</text>
</comment>
<dbReference type="OrthoDB" id="9991317at2759"/>
<dbReference type="EC" id="2.4.1.255" evidence="5"/>
<evidence type="ECO:0000256" key="4">
    <source>
        <dbReference type="ARBA" id="ARBA00005386"/>
    </source>
</evidence>
<dbReference type="InterPro" id="IPR011990">
    <property type="entry name" value="TPR-like_helical_dom_sf"/>
</dbReference>
<evidence type="ECO:0000256" key="5">
    <source>
        <dbReference type="ARBA" id="ARBA00011970"/>
    </source>
</evidence>
<dbReference type="InterPro" id="IPR029489">
    <property type="entry name" value="OGT/SEC/SPY_C"/>
</dbReference>
<comment type="pathway">
    <text evidence="3">Protein modification; protein glycosylation.</text>
</comment>
<feature type="repeat" description="TPR" evidence="12">
    <location>
        <begin position="362"/>
        <end position="395"/>
    </location>
</feature>
<dbReference type="FunFam" id="1.25.40.10:FF:000019">
    <property type="entry name" value="UDP-N-acetylglucosamine--peptide N-acetylglucosaminyltransferase 110 kDa subunit"/>
    <property type="match status" value="1"/>
</dbReference>
<feature type="repeat" description="TPR" evidence="12">
    <location>
        <begin position="226"/>
        <end position="259"/>
    </location>
</feature>
<evidence type="ECO:0000256" key="11">
    <source>
        <dbReference type="ARBA" id="ARBA00023242"/>
    </source>
</evidence>
<dbReference type="Proteomes" id="UP000663834">
    <property type="component" value="Unassembled WGS sequence"/>
</dbReference>
<keyword evidence="6" id="KW-0963">Cytoplasm</keyword>
<dbReference type="PANTHER" id="PTHR44366:SF1">
    <property type="entry name" value="UDP-N-ACETYLGLUCOSAMINE--PEPTIDE N-ACETYLGLUCOSAMINYLTRANSFERASE 110 KDA SUBUNIT"/>
    <property type="match status" value="1"/>
</dbReference>
<keyword evidence="11" id="KW-0539">Nucleus</keyword>
<evidence type="ECO:0000256" key="13">
    <source>
        <dbReference type="SAM" id="MobiDB-lite"/>
    </source>
</evidence>
<evidence type="ECO:0000256" key="8">
    <source>
        <dbReference type="ARBA" id="ARBA00022679"/>
    </source>
</evidence>
<reference evidence="15" key="1">
    <citation type="submission" date="2021-02" db="EMBL/GenBank/DDBJ databases">
        <authorList>
            <person name="Nowell W R."/>
        </authorList>
    </citation>
    <scope>NUCLEOTIDE SEQUENCE</scope>
</reference>
<sequence length="1088" mass="122189">MSQTLHLPMNNQAEPLPNASPMKNNTSPSSMLSSPTQRQSHYHHNYTRSPNSVTDFQVIADRANRDYQNGNYERAEQYCLQLYQQEPDNTSLLLLLSSIYFQMRRYDQSMQYSLLATKLDPHLAEAHSNLANAYKEKGFLSLALEHYVKALQLKPDFIDGYINYAAALIANSDMEGAVSAYLRALQYNPNLYGVRNDLGNLLKALGYIEEAKECYLKVIKIQPTFAVAWSNLGCIFNCQGEIWLAIHHFEKAVALDPNFLDGYINLGNVLKEARIFDRAVTAYLRALNLSPNHPIVHGNLACAYYEQGLIDLAIETYRRAIQLQSNFPDAYCNLANALKVQGKVSEAEECYKTALSQCPTHADSLNNLANIRREQCQIDEAINLYKRALDILPNFAAAHSNLASVLQQQGRLHDALNHYKEAIRIQPMFADAHSNLGNTLKEIGDIPGALQCYTRAIQINPSFADAHSNLASIHKDTGNILEAIQAYKTALKLKPDFPDAFCNLAHCLQIICDWNDYDSRLNKICSIIQEQLEKNRLPSVHPHHSMLYPLTGEQRRNIATRHALLCLERIQLLHKKSFSYTRDLTTTNRRLRIGYVSSDFCNHPTAHLMQSIPGLHNRERVEIFCYSLSADDGTAFRAKIQREAEHFVDLSSISCNGQAADCIYSDGIHILVNLNGYTRGARNEIFALRPAPIQVMWLGYPNTSGAPFMDYLISDEITSPLALSSQYSEKLAYMPYTFFIGDHANMFSHMTEKAVIVESQQDSNSSIITTVDNRSIVNGTNLKPILERSDVKTITVKVSAVDDDDTGETNPKKCKEEVITSLVELPQATVVHQLLQQGHSEVSINGIVAQNGTTTLQTSCRAATGEEVPQAVLLTTRAQYGLPETAIVYCNFNQLYKVDPTTMRCWCNILKRVPNSVLWLLRFPAAGEENIIQAAKSYGIDSTRLIFSNVAPKEEHVRRGQLSDICLDTPLCNGHTTGMDVLWAGTPMVTLPLETLASRVGASLLHTIGCPELVAETYNDYENIAARLGNDPVYLKSIRAKVWSRRLTSPLFNTALYTQYLEELFIKMWDRYKNNLLPDHIRASTALN</sequence>
<dbReference type="FunFam" id="3.40.50.2000:FF:000012">
    <property type="entry name" value="UDP-N-acetylglucosamine--peptide N-acetylglucosaminyltransferase 110 kDa subunit"/>
    <property type="match status" value="1"/>
</dbReference>
<keyword evidence="8" id="KW-0808">Transferase</keyword>
<evidence type="ECO:0000256" key="2">
    <source>
        <dbReference type="ARBA" id="ARBA00004496"/>
    </source>
</evidence>
<feature type="repeat" description="TPR" evidence="12">
    <location>
        <begin position="328"/>
        <end position="361"/>
    </location>
</feature>
<dbReference type="Pfam" id="PF00515">
    <property type="entry name" value="TPR_1"/>
    <property type="match status" value="1"/>
</dbReference>
<protein>
    <recommendedName>
        <fullName evidence="5">protein O-GlcNAc transferase</fullName>
        <ecNumber evidence="5">2.4.1.255</ecNumber>
    </recommendedName>
</protein>
<dbReference type="SUPFAM" id="SSF48452">
    <property type="entry name" value="TPR-like"/>
    <property type="match status" value="3"/>
</dbReference>
<dbReference type="Gene3D" id="3.40.50.2000">
    <property type="entry name" value="Glycogen Phosphorylase B"/>
    <property type="match status" value="1"/>
</dbReference>